<name>A0ABP9EE79_9ACTN</name>
<protein>
    <recommendedName>
        <fullName evidence="1">DUF6985 domain-containing protein</fullName>
    </recommendedName>
</protein>
<keyword evidence="3" id="KW-1185">Reference proteome</keyword>
<sequence>MEIPGLGPVTVDPDFEGYRSEPVPVPVLGGPPLALVAVGYDGDDAPEDFHAAAAAFLALDAAVLRAAAPPIFAYYLDTRAELAGHGDLVEIAGPQDVLAHVRPGGYATVERDDDGQVYVSVECECSWEVEHGLQLVFRGGRAVTKVGPFDGQLTTWRAGDPDGLPEVVYRR</sequence>
<comment type="caution">
    <text evidence="2">The sequence shown here is derived from an EMBL/GenBank/DDBJ whole genome shotgun (WGS) entry which is preliminary data.</text>
</comment>
<proteinExistence type="predicted"/>
<evidence type="ECO:0000313" key="2">
    <source>
        <dbReference type="EMBL" id="GAA4875771.1"/>
    </source>
</evidence>
<evidence type="ECO:0000259" key="1">
    <source>
        <dbReference type="Pfam" id="PF22481"/>
    </source>
</evidence>
<organism evidence="2 3">
    <name type="scientific">Kitasatospora terrestris</name>
    <dbReference type="NCBI Taxonomy" id="258051"/>
    <lineage>
        <taxon>Bacteria</taxon>
        <taxon>Bacillati</taxon>
        <taxon>Actinomycetota</taxon>
        <taxon>Actinomycetes</taxon>
        <taxon>Kitasatosporales</taxon>
        <taxon>Streptomycetaceae</taxon>
        <taxon>Kitasatospora</taxon>
    </lineage>
</organism>
<evidence type="ECO:0000313" key="3">
    <source>
        <dbReference type="Proteomes" id="UP001501752"/>
    </source>
</evidence>
<gene>
    <name evidence="2" type="ORF">GCM10023235_64040</name>
</gene>
<feature type="domain" description="DUF6985" evidence="1">
    <location>
        <begin position="7"/>
        <end position="152"/>
    </location>
</feature>
<dbReference type="Pfam" id="PF22481">
    <property type="entry name" value="DUF6985"/>
    <property type="match status" value="1"/>
</dbReference>
<reference evidence="3" key="1">
    <citation type="journal article" date="2019" name="Int. J. Syst. Evol. Microbiol.">
        <title>The Global Catalogue of Microorganisms (GCM) 10K type strain sequencing project: providing services to taxonomists for standard genome sequencing and annotation.</title>
        <authorList>
            <consortium name="The Broad Institute Genomics Platform"/>
            <consortium name="The Broad Institute Genome Sequencing Center for Infectious Disease"/>
            <person name="Wu L."/>
            <person name="Ma J."/>
        </authorList>
    </citation>
    <scope>NUCLEOTIDE SEQUENCE [LARGE SCALE GENOMIC DNA]</scope>
    <source>
        <strain evidence="3">JCM 13006</strain>
    </source>
</reference>
<accession>A0ABP9EE79</accession>
<dbReference type="InterPro" id="IPR054254">
    <property type="entry name" value="DUF6985"/>
</dbReference>
<dbReference type="EMBL" id="BAABIS010000001">
    <property type="protein sequence ID" value="GAA4875771.1"/>
    <property type="molecule type" value="Genomic_DNA"/>
</dbReference>
<dbReference type="Proteomes" id="UP001501752">
    <property type="component" value="Unassembled WGS sequence"/>
</dbReference>
<dbReference type="RefSeq" id="WP_345700386.1">
    <property type="nucleotide sequence ID" value="NZ_BAABIS010000001.1"/>
</dbReference>